<protein>
    <recommendedName>
        <fullName evidence="4">DUF1090 domain-containing protein</fullName>
    </recommendedName>
</protein>
<keyword evidence="3" id="KW-1185">Reference proteome</keyword>
<feature type="chain" id="PRO_5045080083" description="DUF1090 domain-containing protein" evidence="1">
    <location>
        <begin position="27"/>
        <end position="130"/>
    </location>
</feature>
<evidence type="ECO:0008006" key="4">
    <source>
        <dbReference type="Google" id="ProtNLM"/>
    </source>
</evidence>
<proteinExistence type="predicted"/>
<evidence type="ECO:0000313" key="2">
    <source>
        <dbReference type="EMBL" id="SEC10500.1"/>
    </source>
</evidence>
<feature type="signal peptide" evidence="1">
    <location>
        <begin position="1"/>
        <end position="26"/>
    </location>
</feature>
<organism evidence="2 3">
    <name type="scientific">Pseudomonas taetrolens</name>
    <dbReference type="NCBI Taxonomy" id="47884"/>
    <lineage>
        <taxon>Bacteria</taxon>
        <taxon>Pseudomonadati</taxon>
        <taxon>Pseudomonadota</taxon>
        <taxon>Gammaproteobacteria</taxon>
        <taxon>Pseudomonadales</taxon>
        <taxon>Pseudomonadaceae</taxon>
        <taxon>Pseudomonas</taxon>
    </lineage>
</organism>
<name>A0A1H4PT75_PSETA</name>
<dbReference type="Pfam" id="PF06476">
    <property type="entry name" value="DUF1090"/>
    <property type="match status" value="1"/>
</dbReference>
<gene>
    <name evidence="2" type="ORF">SAMN04490203_1807</name>
</gene>
<dbReference type="InterPro" id="IPR009468">
    <property type="entry name" value="DUF1090"/>
</dbReference>
<sequence length="130" mass="14398">MQSRGVSIFRLFLGVGCFLMGGYANAQQGDTCEEQRAAIMNKIEHASAEGNTHKQSGLETALSYVNRYCSDRVSDKHEDRISRAESEVELRSNQLDAAIETDSPVLIKKYHAKLELALRKLEIAHGSTGQ</sequence>
<comment type="caution">
    <text evidence="2">The sequence shown here is derived from an EMBL/GenBank/DDBJ whole genome shotgun (WGS) entry which is preliminary data.</text>
</comment>
<reference evidence="2 3" key="1">
    <citation type="submission" date="2016-10" db="EMBL/GenBank/DDBJ databases">
        <authorList>
            <person name="Varghese N."/>
            <person name="Submissions S."/>
        </authorList>
    </citation>
    <scope>NUCLEOTIDE SEQUENCE [LARGE SCALE GENOMIC DNA]</scope>
    <source>
        <strain evidence="2 3">BS3652</strain>
    </source>
</reference>
<keyword evidence="1" id="KW-0732">Signal</keyword>
<evidence type="ECO:0000256" key="1">
    <source>
        <dbReference type="SAM" id="SignalP"/>
    </source>
</evidence>
<dbReference type="Proteomes" id="UP000183155">
    <property type="component" value="Unassembled WGS sequence"/>
</dbReference>
<accession>A0A1H4PT75</accession>
<dbReference type="EMBL" id="FNRS01000001">
    <property type="protein sequence ID" value="SEC10500.1"/>
    <property type="molecule type" value="Genomic_DNA"/>
</dbReference>
<evidence type="ECO:0000313" key="3">
    <source>
        <dbReference type="Proteomes" id="UP000183155"/>
    </source>
</evidence>
<dbReference type="RefSeq" id="WP_053070947.1">
    <property type="nucleotide sequence ID" value="NZ_FNRS01000001.1"/>
</dbReference>